<keyword evidence="6" id="KW-0418">Kinase</keyword>
<dbReference type="GO" id="GO:0031349">
    <property type="term" value="P:positive regulation of defense response"/>
    <property type="evidence" value="ECO:0007669"/>
    <property type="project" value="UniProtKB-ARBA"/>
</dbReference>
<evidence type="ECO:0000256" key="6">
    <source>
        <dbReference type="ARBA" id="ARBA00022777"/>
    </source>
</evidence>
<comment type="catalytic activity">
    <reaction evidence="9">
        <text>L-seryl-[protein] + ATP = O-phospho-L-seryl-[protein] + ADP + H(+)</text>
        <dbReference type="Rhea" id="RHEA:17989"/>
        <dbReference type="Rhea" id="RHEA-COMP:9863"/>
        <dbReference type="Rhea" id="RHEA-COMP:11604"/>
        <dbReference type="ChEBI" id="CHEBI:15378"/>
        <dbReference type="ChEBI" id="CHEBI:29999"/>
        <dbReference type="ChEBI" id="CHEBI:30616"/>
        <dbReference type="ChEBI" id="CHEBI:83421"/>
        <dbReference type="ChEBI" id="CHEBI:456216"/>
        <dbReference type="EC" id="2.7.11.1"/>
    </reaction>
</comment>
<dbReference type="InterPro" id="IPR011029">
    <property type="entry name" value="DEATH-like_dom_sf"/>
</dbReference>
<dbReference type="SUPFAM" id="SSF47986">
    <property type="entry name" value="DEATH domain"/>
    <property type="match status" value="1"/>
</dbReference>
<evidence type="ECO:0000313" key="13">
    <source>
        <dbReference type="EMBL" id="CAG9821690.1"/>
    </source>
</evidence>
<keyword evidence="5 10" id="KW-0547">Nucleotide-binding</keyword>
<keyword evidence="4" id="KW-0808">Transferase</keyword>
<comment type="catalytic activity">
    <reaction evidence="8">
        <text>L-threonyl-[protein] + ATP = O-phospho-L-threonyl-[protein] + ADP + H(+)</text>
        <dbReference type="Rhea" id="RHEA:46608"/>
        <dbReference type="Rhea" id="RHEA-COMP:11060"/>
        <dbReference type="Rhea" id="RHEA-COMP:11605"/>
        <dbReference type="ChEBI" id="CHEBI:15378"/>
        <dbReference type="ChEBI" id="CHEBI:30013"/>
        <dbReference type="ChEBI" id="CHEBI:30616"/>
        <dbReference type="ChEBI" id="CHEBI:61977"/>
        <dbReference type="ChEBI" id="CHEBI:456216"/>
        <dbReference type="EC" id="2.7.11.1"/>
    </reaction>
</comment>
<keyword evidence="14" id="KW-1185">Reference proteome</keyword>
<dbReference type="InterPro" id="IPR008271">
    <property type="entry name" value="Ser/Thr_kinase_AS"/>
</dbReference>
<dbReference type="EC" id="2.7.11.1" evidence="2"/>
<dbReference type="SMART" id="SM00220">
    <property type="entry name" value="S_TKc"/>
    <property type="match status" value="1"/>
</dbReference>
<dbReference type="PROSITE" id="PS00108">
    <property type="entry name" value="PROTEIN_KINASE_ST"/>
    <property type="match status" value="1"/>
</dbReference>
<dbReference type="PANTHER" id="PTHR48006">
    <property type="entry name" value="LEUCINE-RICH REPEAT-CONTAINING PROTEIN DDB_G0281931-RELATED"/>
    <property type="match status" value="1"/>
</dbReference>
<dbReference type="Gene3D" id="1.10.510.10">
    <property type="entry name" value="Transferase(Phosphotransferase) domain 1"/>
    <property type="match status" value="1"/>
</dbReference>
<accession>A0A9N9SFX2</accession>
<evidence type="ECO:0000256" key="11">
    <source>
        <dbReference type="SAM" id="Phobius"/>
    </source>
</evidence>
<dbReference type="PROSITE" id="PS50011">
    <property type="entry name" value="PROTEIN_KINASE_DOM"/>
    <property type="match status" value="1"/>
</dbReference>
<dbReference type="FunFam" id="1.10.510.10:FF:000754">
    <property type="entry name" value="Interleukin-1 receptor-associated kinase"/>
    <property type="match status" value="1"/>
</dbReference>
<dbReference type="InterPro" id="IPR001245">
    <property type="entry name" value="Ser-Thr/Tyr_kinase_cat_dom"/>
</dbReference>
<dbReference type="GO" id="GO:0007165">
    <property type="term" value="P:signal transduction"/>
    <property type="evidence" value="ECO:0007669"/>
    <property type="project" value="InterPro"/>
</dbReference>
<dbReference type="Gene3D" id="1.10.533.10">
    <property type="entry name" value="Death Domain, Fas"/>
    <property type="match status" value="1"/>
</dbReference>
<organism evidence="13 14">
    <name type="scientific">Phaedon cochleariae</name>
    <name type="common">Mustard beetle</name>
    <dbReference type="NCBI Taxonomy" id="80249"/>
    <lineage>
        <taxon>Eukaryota</taxon>
        <taxon>Metazoa</taxon>
        <taxon>Ecdysozoa</taxon>
        <taxon>Arthropoda</taxon>
        <taxon>Hexapoda</taxon>
        <taxon>Insecta</taxon>
        <taxon>Pterygota</taxon>
        <taxon>Neoptera</taxon>
        <taxon>Endopterygota</taxon>
        <taxon>Coleoptera</taxon>
        <taxon>Polyphaga</taxon>
        <taxon>Cucujiformia</taxon>
        <taxon>Chrysomeloidea</taxon>
        <taxon>Chrysomelidae</taxon>
        <taxon>Chrysomelinae</taxon>
        <taxon>Chrysomelini</taxon>
        <taxon>Phaedon</taxon>
    </lineage>
</organism>
<evidence type="ECO:0000256" key="2">
    <source>
        <dbReference type="ARBA" id="ARBA00012513"/>
    </source>
</evidence>
<evidence type="ECO:0000256" key="5">
    <source>
        <dbReference type="ARBA" id="ARBA00022741"/>
    </source>
</evidence>
<dbReference type="AlphaFoldDB" id="A0A9N9SFX2"/>
<sequence length="596" mass="67445">MAEENLKIPTDGNFGGERKLPSADELLAAIEKMPGLNEESKQELRDSILRGANIKNFAEANQVVPGNNPMVEIWIVIVLVLFILMILEPLGLGNMMNRTRTVGSPDEVPKPQLCIYQLPYETMEKLCYIFDQNDEWRKLGVYMKYDQTKLEIVKRSMYKGKSPTSELLSMWGDLNHTVLELFVLLSHMKHYQAMAVIKCFVDKKYYVLIKESVQEVDPNINQLYLQKKLKNIDYKVHPDNFNTDTEKILNIPKENLCVPIISDDNNERSLRPSIPKSPVNYGRSKMITASDISCVTESAGPLPSIPYEELQKSTNNWDENAVLGRGGFGKVFKGTWKCTQVAIKRLEQKGDKPEYETEQINQSIRELQCLNAYRHDNVLPLYGYSIGGPHPCLIYQYMAGGSLDYRLRVRIPQKVLSWPSRLNIAVGTARGLQFLHTINENAPLVHGDIKCANILLDANDQPRIGDFGLAREGPRNNLNYIKVSRLHGTRSYLPGEFLRSRKFSTKVDTYSFGVVLFELATALAPHSDHREDKLLRDHVVNFSGDVSGLKDGRAKGFDECFAGIVEIGKMCVQDNAKDRPEMTSVLVLLEGVSLKE</sequence>
<dbReference type="Pfam" id="PF00531">
    <property type="entry name" value="Death"/>
    <property type="match status" value="1"/>
</dbReference>
<proteinExistence type="inferred from homology"/>
<dbReference type="GO" id="GO:0005524">
    <property type="term" value="F:ATP binding"/>
    <property type="evidence" value="ECO:0007669"/>
    <property type="project" value="UniProtKB-UniRule"/>
</dbReference>
<dbReference type="OrthoDB" id="4062651at2759"/>
<evidence type="ECO:0000256" key="3">
    <source>
        <dbReference type="ARBA" id="ARBA00022527"/>
    </source>
</evidence>
<dbReference type="PANTHER" id="PTHR48006:SF102">
    <property type="entry name" value="LEUCINE-RICH REPEAT-CONTAINING PROTEIN DDB_G0281931-RELATED"/>
    <property type="match status" value="1"/>
</dbReference>
<keyword evidence="11" id="KW-1133">Transmembrane helix</keyword>
<dbReference type="EMBL" id="OU896711">
    <property type="protein sequence ID" value="CAG9821690.1"/>
    <property type="molecule type" value="Genomic_DNA"/>
</dbReference>
<dbReference type="Proteomes" id="UP001153737">
    <property type="component" value="Chromosome 5"/>
</dbReference>
<evidence type="ECO:0000259" key="12">
    <source>
        <dbReference type="PROSITE" id="PS50011"/>
    </source>
</evidence>
<feature type="binding site" evidence="10">
    <location>
        <position position="344"/>
    </location>
    <ligand>
        <name>ATP</name>
        <dbReference type="ChEBI" id="CHEBI:30616"/>
    </ligand>
</feature>
<evidence type="ECO:0000313" key="14">
    <source>
        <dbReference type="Proteomes" id="UP001153737"/>
    </source>
</evidence>
<keyword evidence="11" id="KW-0812">Transmembrane</keyword>
<gene>
    <name evidence="13" type="ORF">PHAECO_LOCUS9458</name>
</gene>
<dbReference type="GO" id="GO:1902533">
    <property type="term" value="P:positive regulation of intracellular signal transduction"/>
    <property type="evidence" value="ECO:0007669"/>
    <property type="project" value="UniProtKB-ARBA"/>
</dbReference>
<protein>
    <recommendedName>
        <fullName evidence="2">non-specific serine/threonine protein kinase</fullName>
        <ecNumber evidence="2">2.7.11.1</ecNumber>
    </recommendedName>
</protein>
<name>A0A9N9SFX2_PHACE</name>
<evidence type="ECO:0000256" key="10">
    <source>
        <dbReference type="PROSITE-ProRule" id="PRU10141"/>
    </source>
</evidence>
<dbReference type="InterPro" id="IPR011009">
    <property type="entry name" value="Kinase-like_dom_sf"/>
</dbReference>
<dbReference type="InterPro" id="IPR017441">
    <property type="entry name" value="Protein_kinase_ATP_BS"/>
</dbReference>
<reference evidence="13" key="2">
    <citation type="submission" date="2022-10" db="EMBL/GenBank/DDBJ databases">
        <authorList>
            <consortium name="ENA_rothamsted_submissions"/>
            <consortium name="culmorum"/>
            <person name="King R."/>
        </authorList>
    </citation>
    <scope>NUCLEOTIDE SEQUENCE</scope>
</reference>
<evidence type="ECO:0000256" key="1">
    <source>
        <dbReference type="ARBA" id="ARBA00008718"/>
    </source>
</evidence>
<evidence type="ECO:0000256" key="7">
    <source>
        <dbReference type="ARBA" id="ARBA00022840"/>
    </source>
</evidence>
<reference evidence="13" key="1">
    <citation type="submission" date="2022-01" db="EMBL/GenBank/DDBJ databases">
        <authorList>
            <person name="King R."/>
        </authorList>
    </citation>
    <scope>NUCLEOTIDE SEQUENCE</scope>
</reference>
<dbReference type="GO" id="GO:0009893">
    <property type="term" value="P:positive regulation of metabolic process"/>
    <property type="evidence" value="ECO:0007669"/>
    <property type="project" value="UniProtKB-ARBA"/>
</dbReference>
<comment type="similarity">
    <text evidence="1">Belongs to the protein kinase superfamily. TKL Ser/Thr protein kinase family. Pelle subfamily.</text>
</comment>
<feature type="domain" description="Protein kinase" evidence="12">
    <location>
        <begin position="317"/>
        <end position="592"/>
    </location>
</feature>
<dbReference type="InterPro" id="IPR051824">
    <property type="entry name" value="LRR_Rcpt-Like_S/T_Kinase"/>
</dbReference>
<keyword evidence="11" id="KW-0472">Membrane</keyword>
<dbReference type="GO" id="GO:0004674">
    <property type="term" value="F:protein serine/threonine kinase activity"/>
    <property type="evidence" value="ECO:0007669"/>
    <property type="project" value="UniProtKB-KW"/>
</dbReference>
<evidence type="ECO:0000256" key="4">
    <source>
        <dbReference type="ARBA" id="ARBA00022679"/>
    </source>
</evidence>
<feature type="transmembrane region" description="Helical" evidence="11">
    <location>
        <begin position="73"/>
        <end position="92"/>
    </location>
</feature>
<keyword evidence="7 10" id="KW-0067">ATP-binding</keyword>
<dbReference type="Gene3D" id="3.30.200.20">
    <property type="entry name" value="Phosphorylase Kinase, domain 1"/>
    <property type="match status" value="1"/>
</dbReference>
<dbReference type="PROSITE" id="PS00107">
    <property type="entry name" value="PROTEIN_KINASE_ATP"/>
    <property type="match status" value="1"/>
</dbReference>
<dbReference type="SUPFAM" id="SSF56112">
    <property type="entry name" value="Protein kinase-like (PK-like)"/>
    <property type="match status" value="1"/>
</dbReference>
<evidence type="ECO:0000256" key="8">
    <source>
        <dbReference type="ARBA" id="ARBA00047899"/>
    </source>
</evidence>
<dbReference type="GO" id="GO:0045087">
    <property type="term" value="P:innate immune response"/>
    <property type="evidence" value="ECO:0007669"/>
    <property type="project" value="UniProtKB-ARBA"/>
</dbReference>
<keyword evidence="3" id="KW-0723">Serine/threonine-protein kinase</keyword>
<dbReference type="InterPro" id="IPR000488">
    <property type="entry name" value="Death_dom"/>
</dbReference>
<evidence type="ECO:0000256" key="9">
    <source>
        <dbReference type="ARBA" id="ARBA00048679"/>
    </source>
</evidence>
<dbReference type="InterPro" id="IPR000719">
    <property type="entry name" value="Prot_kinase_dom"/>
</dbReference>
<dbReference type="Pfam" id="PF07714">
    <property type="entry name" value="PK_Tyr_Ser-Thr"/>
    <property type="match status" value="1"/>
</dbReference>